<evidence type="ECO:0000256" key="4">
    <source>
        <dbReference type="ARBA" id="ARBA00022679"/>
    </source>
</evidence>
<dbReference type="InterPro" id="IPR015806">
    <property type="entry name" value="Pyrv_Knase_insert_dom_sf"/>
</dbReference>
<dbReference type="Gene3D" id="3.20.20.60">
    <property type="entry name" value="Phosphoenolpyruvate-binding domains"/>
    <property type="match status" value="1"/>
</dbReference>
<dbReference type="InterPro" id="IPR040442">
    <property type="entry name" value="Pyrv_kinase-like_dom_sf"/>
</dbReference>
<dbReference type="InterPro" id="IPR015813">
    <property type="entry name" value="Pyrv/PenolPyrv_kinase-like_dom"/>
</dbReference>
<proteinExistence type="inferred from homology"/>
<dbReference type="NCBIfam" id="TIGR01064">
    <property type="entry name" value="pyruv_kin"/>
    <property type="match status" value="1"/>
</dbReference>
<keyword evidence="6" id="KW-0547">Nucleotide-binding</keyword>
<dbReference type="Gene3D" id="3.40.1380.20">
    <property type="entry name" value="Pyruvate kinase, C-terminal domain"/>
    <property type="match status" value="1"/>
</dbReference>
<dbReference type="NCBIfam" id="NF004491">
    <property type="entry name" value="PRK05826.1"/>
    <property type="match status" value="1"/>
</dbReference>
<keyword evidence="10 13" id="KW-0324">Glycolysis</keyword>
<keyword evidence="11 16" id="KW-0670">Pyruvate</keyword>
<comment type="similarity">
    <text evidence="2 13">Belongs to the pyruvate kinase family.</text>
</comment>
<protein>
    <recommendedName>
        <fullName evidence="3 12">Pyruvate kinase</fullName>
        <ecNumber evidence="3 12">2.7.1.40</ecNumber>
    </recommendedName>
</protein>
<evidence type="ECO:0000256" key="2">
    <source>
        <dbReference type="ARBA" id="ARBA00008663"/>
    </source>
</evidence>
<evidence type="ECO:0000256" key="8">
    <source>
        <dbReference type="ARBA" id="ARBA00022840"/>
    </source>
</evidence>
<dbReference type="GO" id="GO:0004743">
    <property type="term" value="F:pyruvate kinase activity"/>
    <property type="evidence" value="ECO:0007669"/>
    <property type="project" value="UniProtKB-EC"/>
</dbReference>
<dbReference type="InterPro" id="IPR001697">
    <property type="entry name" value="Pyr_Knase"/>
</dbReference>
<dbReference type="InterPro" id="IPR036918">
    <property type="entry name" value="Pyrv_Knase_C_sf"/>
</dbReference>
<dbReference type="SUPFAM" id="SSF52009">
    <property type="entry name" value="Phosphohistidine domain"/>
    <property type="match status" value="1"/>
</dbReference>
<evidence type="ECO:0000256" key="12">
    <source>
        <dbReference type="NCBIfam" id="TIGR01064"/>
    </source>
</evidence>
<organism evidence="16 17">
    <name type="scientific">Treponema socranskii subsp. socranskii VPI DR56BR1116 = ATCC 35536</name>
    <dbReference type="NCBI Taxonomy" id="1125725"/>
    <lineage>
        <taxon>Bacteria</taxon>
        <taxon>Pseudomonadati</taxon>
        <taxon>Spirochaetota</taxon>
        <taxon>Spirochaetia</taxon>
        <taxon>Spirochaetales</taxon>
        <taxon>Treponemataceae</taxon>
        <taxon>Treponema</taxon>
    </lineage>
</organism>
<dbReference type="Proteomes" id="UP000016646">
    <property type="component" value="Unassembled WGS sequence"/>
</dbReference>
<evidence type="ECO:0000256" key="11">
    <source>
        <dbReference type="ARBA" id="ARBA00023317"/>
    </source>
</evidence>
<keyword evidence="17" id="KW-1185">Reference proteome</keyword>
<dbReference type="Gene3D" id="3.50.30.10">
    <property type="entry name" value="Phosphohistidine domain"/>
    <property type="match status" value="1"/>
</dbReference>
<dbReference type="Pfam" id="PF02887">
    <property type="entry name" value="PK_C"/>
    <property type="match status" value="1"/>
</dbReference>
<keyword evidence="5" id="KW-0479">Metal-binding</keyword>
<dbReference type="NCBIfam" id="NF004978">
    <property type="entry name" value="PRK06354.1"/>
    <property type="match status" value="1"/>
</dbReference>
<dbReference type="InterPro" id="IPR036637">
    <property type="entry name" value="Phosphohistidine_dom_sf"/>
</dbReference>
<evidence type="ECO:0000256" key="3">
    <source>
        <dbReference type="ARBA" id="ARBA00012142"/>
    </source>
</evidence>
<dbReference type="EC" id="2.7.1.40" evidence="3 12"/>
<feature type="domain" description="Pyruvate kinase C-terminal" evidence="15">
    <location>
        <begin position="369"/>
        <end position="479"/>
    </location>
</feature>
<evidence type="ECO:0000256" key="1">
    <source>
        <dbReference type="ARBA" id="ARBA00004997"/>
    </source>
</evidence>
<comment type="caution">
    <text evidence="16">The sequence shown here is derived from an EMBL/GenBank/DDBJ whole genome shotgun (WGS) entry which is preliminary data.</text>
</comment>
<name>A0ABN0P592_TRESO</name>
<dbReference type="SUPFAM" id="SSF52935">
    <property type="entry name" value="PK C-terminal domain-like"/>
    <property type="match status" value="1"/>
</dbReference>
<gene>
    <name evidence="16" type="primary">pyk</name>
    <name evidence="16" type="ORF">HMPREF0860_2399</name>
</gene>
<keyword evidence="7 13" id="KW-0418">Kinase</keyword>
<dbReference type="GO" id="GO:0016301">
    <property type="term" value="F:kinase activity"/>
    <property type="evidence" value="ECO:0007669"/>
    <property type="project" value="UniProtKB-KW"/>
</dbReference>
<evidence type="ECO:0000259" key="15">
    <source>
        <dbReference type="Pfam" id="PF02887"/>
    </source>
</evidence>
<dbReference type="PANTHER" id="PTHR11817">
    <property type="entry name" value="PYRUVATE KINASE"/>
    <property type="match status" value="1"/>
</dbReference>
<comment type="pathway">
    <text evidence="1 13">Carbohydrate degradation; glycolysis; pyruvate from D-glyceraldehyde 3-phosphate: step 5/5.</text>
</comment>
<feature type="domain" description="Pyruvate kinase barrel" evidence="14">
    <location>
        <begin position="4"/>
        <end position="331"/>
    </location>
</feature>
<dbReference type="RefSeq" id="WP_021495577.1">
    <property type="nucleotide sequence ID" value="NZ_AVQI01000037.1"/>
</dbReference>
<evidence type="ECO:0000256" key="10">
    <source>
        <dbReference type="ARBA" id="ARBA00023152"/>
    </source>
</evidence>
<accession>A0ABN0P592</accession>
<dbReference type="InterPro" id="IPR015795">
    <property type="entry name" value="Pyrv_Knase_C"/>
</dbReference>
<keyword evidence="9 13" id="KW-0460">Magnesium</keyword>
<sequence length="597" mass="64368">MSLRKTKIVCSIGPASNNDDIAAKMIRAGMDIARFNFSHGTHESQKDMMERIRRLSREIGKPVALMMDSKGPEIRTGIVPDNKTITVNKGERVIVTADDSPVTAANGKDAAHISLSWRDLPKRIQSGHKILIADGLLELDVESSDGTKVVCTAANTATIGSKKNVNLIGLHAGLPIMSEQDKADIAFSVRMNCDFIAASFTSFASEVHEIRRYIESLGSNMKIIAKIENEEGLDNIAEIAQAADGVMVARGDMGVQLPIERIPLAQKRIIEECRRAGKPVITATQMLDSMIVNPRPTRAELTDVANAIFDGTDAVMLSGETANGAYPAEAVETMARIAQTVEDSEEYCSRIKAAPPIPEGDVTIGRIMAQMAYETADKTKALVIIVPTMSGNTARMISTFRPEQAILAVTPNEQVQRQMLIDWGVFPLVSKTADDSEDMVQNAVKIALDNGFGRQSDRIILCAGIPLVSPIPVNTIRVLLVGNVLARGRSGGEASDVSRVSGRIVKASSPEDAVSMLRRKTGEILVCPSLDESWIPILRLVDGVISEGANEIPADTMKMINTNIVWLNEAGKAAGAIENGLTVTIDGKDLLVYEGKM</sequence>
<reference evidence="16 17" key="1">
    <citation type="submission" date="2013-08" db="EMBL/GenBank/DDBJ databases">
        <authorList>
            <person name="Durkin A.S."/>
            <person name="Haft D.R."/>
            <person name="McCorrison J."/>
            <person name="Torralba M."/>
            <person name="Gillis M."/>
            <person name="Haft D.H."/>
            <person name="Methe B."/>
            <person name="Sutton G."/>
            <person name="Nelson K.E."/>
        </authorList>
    </citation>
    <scope>NUCLEOTIDE SEQUENCE [LARGE SCALE GENOMIC DNA]</scope>
    <source>
        <strain evidence="16 17">ATCC 35536</strain>
    </source>
</reference>
<keyword evidence="4 13" id="KW-0808">Transferase</keyword>
<dbReference type="Gene3D" id="2.40.33.10">
    <property type="entry name" value="PK beta-barrel domain-like"/>
    <property type="match status" value="1"/>
</dbReference>
<evidence type="ECO:0000256" key="5">
    <source>
        <dbReference type="ARBA" id="ARBA00022723"/>
    </source>
</evidence>
<dbReference type="SUPFAM" id="SSF51621">
    <property type="entry name" value="Phosphoenolpyruvate/pyruvate domain"/>
    <property type="match status" value="1"/>
</dbReference>
<dbReference type="InterPro" id="IPR011037">
    <property type="entry name" value="Pyrv_Knase-like_insert_dom_sf"/>
</dbReference>
<evidence type="ECO:0000259" key="14">
    <source>
        <dbReference type="Pfam" id="PF00224"/>
    </source>
</evidence>
<evidence type="ECO:0000256" key="13">
    <source>
        <dbReference type="RuleBase" id="RU000504"/>
    </source>
</evidence>
<evidence type="ECO:0000256" key="7">
    <source>
        <dbReference type="ARBA" id="ARBA00022777"/>
    </source>
</evidence>
<dbReference type="PRINTS" id="PR01050">
    <property type="entry name" value="PYRUVTKNASE"/>
</dbReference>
<dbReference type="Pfam" id="PF00224">
    <property type="entry name" value="PK"/>
    <property type="match status" value="1"/>
</dbReference>
<comment type="catalytic activity">
    <reaction evidence="13">
        <text>pyruvate + ATP = phosphoenolpyruvate + ADP + H(+)</text>
        <dbReference type="Rhea" id="RHEA:18157"/>
        <dbReference type="ChEBI" id="CHEBI:15361"/>
        <dbReference type="ChEBI" id="CHEBI:15378"/>
        <dbReference type="ChEBI" id="CHEBI:30616"/>
        <dbReference type="ChEBI" id="CHEBI:58702"/>
        <dbReference type="ChEBI" id="CHEBI:456216"/>
        <dbReference type="EC" id="2.7.1.40"/>
    </reaction>
</comment>
<evidence type="ECO:0000313" key="16">
    <source>
        <dbReference type="EMBL" id="ERK03304.1"/>
    </source>
</evidence>
<dbReference type="InterPro" id="IPR015793">
    <property type="entry name" value="Pyrv_Knase_brl"/>
</dbReference>
<keyword evidence="8" id="KW-0067">ATP-binding</keyword>
<dbReference type="EMBL" id="AVQI01000037">
    <property type="protein sequence ID" value="ERK03304.1"/>
    <property type="molecule type" value="Genomic_DNA"/>
</dbReference>
<evidence type="ECO:0000256" key="6">
    <source>
        <dbReference type="ARBA" id="ARBA00022741"/>
    </source>
</evidence>
<evidence type="ECO:0000313" key="17">
    <source>
        <dbReference type="Proteomes" id="UP000016646"/>
    </source>
</evidence>
<dbReference type="SUPFAM" id="SSF50800">
    <property type="entry name" value="PK beta-barrel domain-like"/>
    <property type="match status" value="1"/>
</dbReference>
<evidence type="ECO:0000256" key="9">
    <source>
        <dbReference type="ARBA" id="ARBA00022842"/>
    </source>
</evidence>